<accession>A0AAV2CGK4</accession>
<dbReference type="AlphaFoldDB" id="A0AAV2CGK4"/>
<protein>
    <submittedName>
        <fullName evidence="1">Uncharacterized protein</fullName>
    </submittedName>
</protein>
<gene>
    <name evidence="1" type="ORF">LTRI10_LOCUS3208</name>
</gene>
<sequence>MALASTCHQKLKFPTKAGIGKVCGTPWGVPKGEGEVRQTNIVDTRAEDSRPESMDSNFEVALDPTKPEKKVCISMHVHSDVIESLIALLKEYKELFAWCTEDMPRVPRQVAQHCLAVPANAEPRQQAR</sequence>
<evidence type="ECO:0000313" key="1">
    <source>
        <dbReference type="EMBL" id="CAL1355443.1"/>
    </source>
</evidence>
<organism evidence="1 2">
    <name type="scientific">Linum trigynum</name>
    <dbReference type="NCBI Taxonomy" id="586398"/>
    <lineage>
        <taxon>Eukaryota</taxon>
        <taxon>Viridiplantae</taxon>
        <taxon>Streptophyta</taxon>
        <taxon>Embryophyta</taxon>
        <taxon>Tracheophyta</taxon>
        <taxon>Spermatophyta</taxon>
        <taxon>Magnoliopsida</taxon>
        <taxon>eudicotyledons</taxon>
        <taxon>Gunneridae</taxon>
        <taxon>Pentapetalae</taxon>
        <taxon>rosids</taxon>
        <taxon>fabids</taxon>
        <taxon>Malpighiales</taxon>
        <taxon>Linaceae</taxon>
        <taxon>Linum</taxon>
    </lineage>
</organism>
<proteinExistence type="predicted"/>
<keyword evidence="2" id="KW-1185">Reference proteome</keyword>
<name>A0AAV2CGK4_9ROSI</name>
<dbReference type="Proteomes" id="UP001497516">
    <property type="component" value="Chromosome 1"/>
</dbReference>
<reference evidence="1 2" key="1">
    <citation type="submission" date="2024-04" db="EMBL/GenBank/DDBJ databases">
        <authorList>
            <person name="Fracassetti M."/>
        </authorList>
    </citation>
    <scope>NUCLEOTIDE SEQUENCE [LARGE SCALE GENOMIC DNA]</scope>
</reference>
<evidence type="ECO:0000313" key="2">
    <source>
        <dbReference type="Proteomes" id="UP001497516"/>
    </source>
</evidence>
<dbReference type="EMBL" id="OZ034813">
    <property type="protein sequence ID" value="CAL1355443.1"/>
    <property type="molecule type" value="Genomic_DNA"/>
</dbReference>